<dbReference type="SUPFAM" id="SSF48452">
    <property type="entry name" value="TPR-like"/>
    <property type="match status" value="1"/>
</dbReference>
<dbReference type="Gene3D" id="1.25.40.10">
    <property type="entry name" value="Tetratricopeptide repeat domain"/>
    <property type="match status" value="1"/>
</dbReference>
<feature type="non-terminal residue" evidence="1">
    <location>
        <position position="1"/>
    </location>
</feature>
<reference evidence="1" key="1">
    <citation type="submission" date="2018-05" db="EMBL/GenBank/DDBJ databases">
        <authorList>
            <person name="Lanie J.A."/>
            <person name="Ng W.-L."/>
            <person name="Kazmierczak K.M."/>
            <person name="Andrzejewski T.M."/>
            <person name="Davidsen T.M."/>
            <person name="Wayne K.J."/>
            <person name="Tettelin H."/>
            <person name="Glass J.I."/>
            <person name="Rusch D."/>
            <person name="Podicherti R."/>
            <person name="Tsui H.-C.T."/>
            <person name="Winkler M.E."/>
        </authorList>
    </citation>
    <scope>NUCLEOTIDE SEQUENCE</scope>
</reference>
<dbReference type="AlphaFoldDB" id="A0A382ZNG0"/>
<protein>
    <submittedName>
        <fullName evidence="1">Uncharacterized protein</fullName>
    </submittedName>
</protein>
<dbReference type="InterPro" id="IPR011990">
    <property type="entry name" value="TPR-like_helical_dom_sf"/>
</dbReference>
<name>A0A382ZNG0_9ZZZZ</name>
<feature type="non-terminal residue" evidence="1">
    <location>
        <position position="161"/>
    </location>
</feature>
<evidence type="ECO:0000313" key="1">
    <source>
        <dbReference type="EMBL" id="SVD96208.1"/>
    </source>
</evidence>
<accession>A0A382ZNG0</accession>
<dbReference type="EMBL" id="UINC01184814">
    <property type="protein sequence ID" value="SVD96208.1"/>
    <property type="molecule type" value="Genomic_DNA"/>
</dbReference>
<dbReference type="Pfam" id="PF13374">
    <property type="entry name" value="TPR_10"/>
    <property type="match status" value="1"/>
</dbReference>
<organism evidence="1">
    <name type="scientific">marine metagenome</name>
    <dbReference type="NCBI Taxonomy" id="408172"/>
    <lineage>
        <taxon>unclassified sequences</taxon>
        <taxon>metagenomes</taxon>
        <taxon>ecological metagenomes</taxon>
    </lineage>
</organism>
<gene>
    <name evidence="1" type="ORF">METZ01_LOCUS449062</name>
</gene>
<sequence>VLAGVHERSGNYGAAIEVLSDAVSKHPRRADLLLRLGSCNLGKLDYLAAVEANTRAVSLTPREKSAPARLSLARALAGLGKHAEAVGEFKLAIELGLESAQIFYSLAEAQNGLARSLRGPGRAPEAVALDKEAIAALEKALLFDPAHRSANYLLGRLLLRS</sequence>
<proteinExistence type="predicted"/>
<dbReference type="Pfam" id="PF13432">
    <property type="entry name" value="TPR_16"/>
    <property type="match status" value="1"/>
</dbReference>